<proteinExistence type="predicted"/>
<organism evidence="2">
    <name type="scientific">Candidatus Kentrum sp. LPFa</name>
    <dbReference type="NCBI Taxonomy" id="2126335"/>
    <lineage>
        <taxon>Bacteria</taxon>
        <taxon>Pseudomonadati</taxon>
        <taxon>Pseudomonadota</taxon>
        <taxon>Gammaproteobacteria</taxon>
        <taxon>Candidatus Kentrum</taxon>
    </lineage>
</organism>
<evidence type="ECO:0000313" key="2">
    <source>
        <dbReference type="EMBL" id="VFK34106.1"/>
    </source>
</evidence>
<evidence type="ECO:0000313" key="1">
    <source>
        <dbReference type="EMBL" id="VFK20075.1"/>
    </source>
</evidence>
<dbReference type="EMBL" id="CAADFM010000247">
    <property type="protein sequence ID" value="VFK20075.1"/>
    <property type="molecule type" value="Genomic_DNA"/>
</dbReference>
<accession>A0A450XXX3</accession>
<gene>
    <name evidence="1" type="ORF">BECKLPF1236A_GA0070988_102479</name>
    <name evidence="2" type="ORF">BECKLPF1236C_GA0070990_102449</name>
</gene>
<sequence length="131" mass="15747">MEIYDVKKRAFLDKLDKDHDLDYFFTLYYKPTGIFLCSYHSAEEKEEYFTKYYGYRDYKIENINDDGFMDIRIIRTHLRCNLNSENDFPNEKITEIVDIVAVKKGFKRLPSKWIGKTDKHPQYPPLAIIQT</sequence>
<dbReference type="EMBL" id="CAADFP010000244">
    <property type="protein sequence ID" value="VFK34106.1"/>
    <property type="molecule type" value="Genomic_DNA"/>
</dbReference>
<name>A0A450XXX3_9GAMM</name>
<reference evidence="2" key="1">
    <citation type="submission" date="2019-02" db="EMBL/GenBank/DDBJ databases">
        <authorList>
            <person name="Gruber-Vodicka R. H."/>
            <person name="Seah K. B. B."/>
        </authorList>
    </citation>
    <scope>NUCLEOTIDE SEQUENCE</scope>
    <source>
        <strain evidence="1">BECK_S312</strain>
        <strain evidence="2">BECK_S426</strain>
    </source>
</reference>
<protein>
    <submittedName>
        <fullName evidence="2">Uncharacterized protein</fullName>
    </submittedName>
</protein>
<dbReference type="AlphaFoldDB" id="A0A450XXX3"/>